<evidence type="ECO:0000313" key="2">
    <source>
        <dbReference type="WBParaSite" id="SSLN_0002088301-mRNA-1"/>
    </source>
</evidence>
<proteinExistence type="predicted"/>
<accession>A0A183TUJ1</accession>
<name>A0A183TUJ1_SCHSO</name>
<sequence>LRQQLGNLATQHRWEDLHPYSSQSSERSPRTGSAPESLCGFRRHCGTTDMIFATH</sequence>
<feature type="region of interest" description="Disordered" evidence="1">
    <location>
        <begin position="1"/>
        <end position="38"/>
    </location>
</feature>
<reference evidence="2" key="1">
    <citation type="submission" date="2016-06" db="UniProtKB">
        <authorList>
            <consortium name="WormBaseParasite"/>
        </authorList>
    </citation>
    <scope>IDENTIFICATION</scope>
</reference>
<organism evidence="2">
    <name type="scientific">Schistocephalus solidus</name>
    <name type="common">Tapeworm</name>
    <dbReference type="NCBI Taxonomy" id="70667"/>
    <lineage>
        <taxon>Eukaryota</taxon>
        <taxon>Metazoa</taxon>
        <taxon>Spiralia</taxon>
        <taxon>Lophotrochozoa</taxon>
        <taxon>Platyhelminthes</taxon>
        <taxon>Cestoda</taxon>
        <taxon>Eucestoda</taxon>
        <taxon>Diphyllobothriidea</taxon>
        <taxon>Diphyllobothriidae</taxon>
        <taxon>Schistocephalus</taxon>
    </lineage>
</organism>
<dbReference type="WBParaSite" id="SSLN_0002088301-mRNA-1">
    <property type="protein sequence ID" value="SSLN_0002088301-mRNA-1"/>
    <property type="gene ID" value="SSLN_0002088301"/>
</dbReference>
<dbReference type="AlphaFoldDB" id="A0A183TUJ1"/>
<evidence type="ECO:0000256" key="1">
    <source>
        <dbReference type="SAM" id="MobiDB-lite"/>
    </source>
</evidence>
<feature type="compositionally biased region" description="Polar residues" evidence="1">
    <location>
        <begin position="1"/>
        <end position="10"/>
    </location>
</feature>
<protein>
    <submittedName>
        <fullName evidence="2">Uncharacterized protein</fullName>
    </submittedName>
</protein>